<dbReference type="GO" id="GO:0005524">
    <property type="term" value="F:ATP binding"/>
    <property type="evidence" value="ECO:0007669"/>
    <property type="project" value="UniProtKB-UniRule"/>
</dbReference>
<proteinExistence type="inferred from homology"/>
<dbReference type="EC" id="6.1.1.15" evidence="10"/>
<evidence type="ECO:0000256" key="4">
    <source>
        <dbReference type="ARBA" id="ARBA00022598"/>
    </source>
</evidence>
<dbReference type="CDD" id="cd00861">
    <property type="entry name" value="ProRS_anticodon_short"/>
    <property type="match status" value="1"/>
</dbReference>
<dbReference type="NCBIfam" id="TIGR00409">
    <property type="entry name" value="proS_fam_II"/>
    <property type="match status" value="1"/>
</dbReference>
<evidence type="ECO:0000259" key="11">
    <source>
        <dbReference type="PROSITE" id="PS50862"/>
    </source>
</evidence>
<evidence type="ECO:0000256" key="7">
    <source>
        <dbReference type="ARBA" id="ARBA00022917"/>
    </source>
</evidence>
<accession>A0A3R9Q7J6</accession>
<dbReference type="Gene3D" id="3.90.960.10">
    <property type="entry name" value="YbaK/aminoacyl-tRNA synthetase-associated domain"/>
    <property type="match status" value="1"/>
</dbReference>
<comment type="caution">
    <text evidence="12">The sequence shown here is derived from an EMBL/GenBank/DDBJ whole genome shotgun (WGS) entry which is preliminary data.</text>
</comment>
<evidence type="ECO:0000256" key="1">
    <source>
        <dbReference type="ARBA" id="ARBA00004496"/>
    </source>
</evidence>
<dbReference type="InterPro" id="IPR033730">
    <property type="entry name" value="ProRS_core_prok"/>
</dbReference>
<comment type="function">
    <text evidence="10">Catalyzes the attachment of proline to tRNA(Pro) in a two-step reaction: proline is first activated by ATP to form Pro-AMP and then transferred to the acceptor end of tRNA(Pro). As ProRS can inadvertently accommodate and process non-cognate amino acids such as alanine and cysteine, to avoid such errors it has two additional distinct editing activities against alanine. One activity is designated as 'pretransfer' editing and involves the tRNA(Pro)-independent hydrolysis of activated Ala-AMP. The other activity is designated 'posttransfer' editing and involves deacylation of mischarged Ala-tRNA(Pro). The misacylated Cys-tRNA(Pro) is not edited by ProRS.</text>
</comment>
<keyword evidence="8 10" id="KW-0030">Aminoacyl-tRNA synthetase</keyword>
<comment type="subcellular location">
    <subcellularLocation>
        <location evidence="1 10">Cytoplasm</location>
    </subcellularLocation>
</comment>
<feature type="domain" description="Aminoacyl-transfer RNA synthetases class-II family profile" evidence="11">
    <location>
        <begin position="67"/>
        <end position="487"/>
    </location>
</feature>
<gene>
    <name evidence="10" type="primary">proS</name>
    <name evidence="12" type="ORF">EDE15_0737</name>
</gene>
<evidence type="ECO:0000313" key="12">
    <source>
        <dbReference type="EMBL" id="RSL15254.1"/>
    </source>
</evidence>
<keyword evidence="6 10" id="KW-0067">ATP-binding</keyword>
<dbReference type="EMBL" id="RSDW01000001">
    <property type="protein sequence ID" value="RSL15254.1"/>
    <property type="molecule type" value="Genomic_DNA"/>
</dbReference>
<protein>
    <recommendedName>
        <fullName evidence="10">Proline--tRNA ligase</fullName>
        <ecNumber evidence="10">6.1.1.15</ecNumber>
    </recommendedName>
    <alternativeName>
        <fullName evidence="10">Prolyl-tRNA synthetase</fullName>
        <shortName evidence="10">ProRS</shortName>
    </alternativeName>
</protein>
<dbReference type="Gene3D" id="3.30.930.10">
    <property type="entry name" value="Bira Bifunctional Protein, Domain 2"/>
    <property type="match status" value="2"/>
</dbReference>
<keyword evidence="3 10" id="KW-0963">Cytoplasm</keyword>
<evidence type="ECO:0000256" key="3">
    <source>
        <dbReference type="ARBA" id="ARBA00022490"/>
    </source>
</evidence>
<dbReference type="InterPro" id="IPR036754">
    <property type="entry name" value="YbaK/aa-tRNA-synt-asso_dom_sf"/>
</dbReference>
<organism evidence="12 13">
    <name type="scientific">Edaphobacter aggregans</name>
    <dbReference type="NCBI Taxonomy" id="570835"/>
    <lineage>
        <taxon>Bacteria</taxon>
        <taxon>Pseudomonadati</taxon>
        <taxon>Acidobacteriota</taxon>
        <taxon>Terriglobia</taxon>
        <taxon>Terriglobales</taxon>
        <taxon>Acidobacteriaceae</taxon>
        <taxon>Edaphobacter</taxon>
    </lineage>
</organism>
<dbReference type="PANTHER" id="PTHR42753">
    <property type="entry name" value="MITOCHONDRIAL RIBOSOME PROTEIN L39/PROLYL-TRNA LIGASE FAMILY MEMBER"/>
    <property type="match status" value="1"/>
</dbReference>
<dbReference type="SUPFAM" id="SSF55681">
    <property type="entry name" value="Class II aaRS and biotin synthetases"/>
    <property type="match status" value="1"/>
</dbReference>
<keyword evidence="5 10" id="KW-0547">Nucleotide-binding</keyword>
<dbReference type="InterPro" id="IPR007214">
    <property type="entry name" value="YbaK/aa-tRNA-synth-assoc-dom"/>
</dbReference>
<dbReference type="InterPro" id="IPR004154">
    <property type="entry name" value="Anticodon-bd"/>
</dbReference>
<dbReference type="GO" id="GO:0004827">
    <property type="term" value="F:proline-tRNA ligase activity"/>
    <property type="evidence" value="ECO:0007669"/>
    <property type="project" value="UniProtKB-UniRule"/>
</dbReference>
<dbReference type="InterPro" id="IPR006195">
    <property type="entry name" value="aa-tRNA-synth_II"/>
</dbReference>
<evidence type="ECO:0000256" key="9">
    <source>
        <dbReference type="ARBA" id="ARBA00047671"/>
    </source>
</evidence>
<dbReference type="HAMAP" id="MF_01569">
    <property type="entry name" value="Pro_tRNA_synth_type1"/>
    <property type="match status" value="1"/>
</dbReference>
<comment type="domain">
    <text evidence="10">Consists of three domains: the N-terminal catalytic domain, the editing domain and the C-terminal anticodon-binding domain.</text>
</comment>
<evidence type="ECO:0000313" key="13">
    <source>
        <dbReference type="Proteomes" id="UP000269669"/>
    </source>
</evidence>
<dbReference type="InterPro" id="IPR002316">
    <property type="entry name" value="Pro-tRNA-ligase_IIa"/>
</dbReference>
<evidence type="ECO:0000256" key="2">
    <source>
        <dbReference type="ARBA" id="ARBA00011738"/>
    </source>
</evidence>
<name>A0A3R9Q7J6_9BACT</name>
<dbReference type="GO" id="GO:0005829">
    <property type="term" value="C:cytosol"/>
    <property type="evidence" value="ECO:0007669"/>
    <property type="project" value="TreeGrafter"/>
</dbReference>
<evidence type="ECO:0000256" key="8">
    <source>
        <dbReference type="ARBA" id="ARBA00023146"/>
    </source>
</evidence>
<reference evidence="12 13" key="1">
    <citation type="submission" date="2018-12" db="EMBL/GenBank/DDBJ databases">
        <title>Sequencing of bacterial isolates from soil warming experiment in Harvard Forest, Massachusetts, USA.</title>
        <authorList>
            <person name="Deangelis K."/>
        </authorList>
    </citation>
    <scope>NUCLEOTIDE SEQUENCE [LARGE SCALE GENOMIC DNA]</scope>
    <source>
        <strain evidence="12 13">EB153</strain>
    </source>
</reference>
<sequence length="599" mass="65668">MHRWSQLFIPTLREAPADAEVASHKLLLRAGYIRQLGAGIYSYLPLGNRSINKIIAIVREEMDKIGQEFLLPALNPRELWEESGRWSVMGENMFRLKDRKGAELCLAMTHEEVMTSIARNELRSYKQLPQIWYQIQTKFRDEPRPKSGLLRVRQFIMKDSYSFDIDDAGLDLSYQKHDQAYRNIFTRCGLEFVAVEADSGAMGGSASQEFMVYTDAGEDLIASSASGYAANIEKATSRLAPVEDLAPTGDGNPELVHTPGQRTIEEVGAFLNTQPQHQIKTMAYMAELPEADHTKLGKLRPVVVFLRGDHSLNEAKLLLIAGGELRPMTPEELQTTFNAPAGYLGPIGIEAAPHPKKPGTLVILDKALEGRTNLIAGANKEEFHLRNVTPTRDFKPTIIADVRNINEGELDPIGEQPLRLGKAVEIGHIFKLGYRYTKSMGSTVLNRDGKETTPIMGCYGIGIERILTAAIESSAAANGGSAYALHPSIAPYQVVVTITNIGDTTLLAAGEKVAADLAAAGLDVLLDDRDERAGVKFKDADLVGIPYRINIGRGVAEDKVELVDRLKNLNQDVPLNQIASTVADQITSALQTSLPAFAV</sequence>
<dbReference type="InterPro" id="IPR044140">
    <property type="entry name" value="ProRS_anticodon_short"/>
</dbReference>
<dbReference type="SUPFAM" id="SSF52954">
    <property type="entry name" value="Class II aaRS ABD-related"/>
    <property type="match status" value="1"/>
</dbReference>
<dbReference type="Pfam" id="PF03129">
    <property type="entry name" value="HGTP_anticodon"/>
    <property type="match status" value="1"/>
</dbReference>
<keyword evidence="13" id="KW-1185">Reference proteome</keyword>
<dbReference type="InterPro" id="IPR004500">
    <property type="entry name" value="Pro-tRNA-synth_IIa_bac-type"/>
</dbReference>
<dbReference type="GO" id="GO:0006433">
    <property type="term" value="P:prolyl-tRNA aminoacylation"/>
    <property type="evidence" value="ECO:0007669"/>
    <property type="project" value="UniProtKB-UniRule"/>
</dbReference>
<dbReference type="OrthoDB" id="9809052at2"/>
<dbReference type="AlphaFoldDB" id="A0A3R9Q7J6"/>
<dbReference type="InterPro" id="IPR023717">
    <property type="entry name" value="Pro-tRNA-Synthase_IIa_type1"/>
</dbReference>
<dbReference type="Pfam" id="PF00587">
    <property type="entry name" value="tRNA-synt_2b"/>
    <property type="match status" value="1"/>
</dbReference>
<dbReference type="GO" id="GO:0002161">
    <property type="term" value="F:aminoacyl-tRNA deacylase activity"/>
    <property type="evidence" value="ECO:0007669"/>
    <property type="project" value="InterPro"/>
</dbReference>
<dbReference type="PRINTS" id="PR01046">
    <property type="entry name" value="TRNASYNTHPRO"/>
</dbReference>
<dbReference type="InterPro" id="IPR036621">
    <property type="entry name" value="Anticodon-bd_dom_sf"/>
</dbReference>
<dbReference type="PROSITE" id="PS50862">
    <property type="entry name" value="AA_TRNA_LIGASE_II"/>
    <property type="match status" value="1"/>
</dbReference>
<keyword evidence="4 10" id="KW-0436">Ligase</keyword>
<keyword evidence="7 10" id="KW-0648">Protein biosynthesis</keyword>
<dbReference type="Proteomes" id="UP000269669">
    <property type="component" value="Unassembled WGS sequence"/>
</dbReference>
<dbReference type="NCBIfam" id="NF006625">
    <property type="entry name" value="PRK09194.1"/>
    <property type="match status" value="1"/>
</dbReference>
<dbReference type="InterPro" id="IPR050062">
    <property type="entry name" value="Pro-tRNA_synthetase"/>
</dbReference>
<comment type="subunit">
    <text evidence="2 10">Homodimer.</text>
</comment>
<dbReference type="CDD" id="cd00779">
    <property type="entry name" value="ProRS_core_prok"/>
    <property type="match status" value="1"/>
</dbReference>
<evidence type="ECO:0000256" key="10">
    <source>
        <dbReference type="HAMAP-Rule" id="MF_01569"/>
    </source>
</evidence>
<comment type="similarity">
    <text evidence="10">Belongs to the class-II aminoacyl-tRNA synthetase family. ProS type 1 subfamily.</text>
</comment>
<dbReference type="RefSeq" id="WP_125484018.1">
    <property type="nucleotide sequence ID" value="NZ_RSDW01000001.1"/>
</dbReference>
<evidence type="ECO:0000256" key="6">
    <source>
        <dbReference type="ARBA" id="ARBA00022840"/>
    </source>
</evidence>
<comment type="catalytic activity">
    <reaction evidence="9 10">
        <text>tRNA(Pro) + L-proline + ATP = L-prolyl-tRNA(Pro) + AMP + diphosphate</text>
        <dbReference type="Rhea" id="RHEA:14305"/>
        <dbReference type="Rhea" id="RHEA-COMP:9700"/>
        <dbReference type="Rhea" id="RHEA-COMP:9702"/>
        <dbReference type="ChEBI" id="CHEBI:30616"/>
        <dbReference type="ChEBI" id="CHEBI:33019"/>
        <dbReference type="ChEBI" id="CHEBI:60039"/>
        <dbReference type="ChEBI" id="CHEBI:78442"/>
        <dbReference type="ChEBI" id="CHEBI:78532"/>
        <dbReference type="ChEBI" id="CHEBI:456215"/>
        <dbReference type="EC" id="6.1.1.15"/>
    </reaction>
</comment>
<evidence type="ECO:0000256" key="5">
    <source>
        <dbReference type="ARBA" id="ARBA00022741"/>
    </source>
</evidence>
<dbReference type="CDD" id="cd04334">
    <property type="entry name" value="ProRS-INS"/>
    <property type="match status" value="1"/>
</dbReference>
<dbReference type="InterPro" id="IPR002314">
    <property type="entry name" value="aa-tRNA-synt_IIb"/>
</dbReference>
<dbReference type="PANTHER" id="PTHR42753:SF2">
    <property type="entry name" value="PROLINE--TRNA LIGASE"/>
    <property type="match status" value="1"/>
</dbReference>
<dbReference type="InterPro" id="IPR045864">
    <property type="entry name" value="aa-tRNA-synth_II/BPL/LPL"/>
</dbReference>
<dbReference type="Gene3D" id="3.40.50.800">
    <property type="entry name" value="Anticodon-binding domain"/>
    <property type="match status" value="1"/>
</dbReference>
<dbReference type="Pfam" id="PF04073">
    <property type="entry name" value="tRNA_edit"/>
    <property type="match status" value="1"/>
</dbReference>
<dbReference type="SUPFAM" id="SSF55826">
    <property type="entry name" value="YbaK/ProRS associated domain"/>
    <property type="match status" value="1"/>
</dbReference>